<sequence length="279" mass="31051">MPRELDEWHARTGGYVPRPAFAAYAEKYAEYFRMRRRDGIIEVRMHTGDGPARFGFAMHNAWGQAWQEIGNDPDNEVLILTGTGDQWLAAPSAATGAEGTREFMREPRPKDFAYEHTYYDAVKVLENFIFGIDIPTIAAVNGPSVAHTEFALLCDITLAAESATIVDPHLPTGVAPGDGQQLTLQHLIGTKRAAYHLYTGEPIGARQALELGLVNEVLPGERLLPRAWEIAEQIMKSPRAARRLTHAIVQRPWKRRLVEDLGFGVAHEMFGIAADRLRG</sequence>
<dbReference type="EMBL" id="QMEY01000001">
    <property type="protein sequence ID" value="RBQ21283.1"/>
    <property type="molecule type" value="Genomic_DNA"/>
</dbReference>
<gene>
    <name evidence="2" type="ORF">DP939_00735</name>
</gene>
<dbReference type="OrthoDB" id="9807606at2"/>
<evidence type="ECO:0000313" key="2">
    <source>
        <dbReference type="EMBL" id="RBQ21283.1"/>
    </source>
</evidence>
<name>A0A366M642_9ACTN</name>
<dbReference type="AlphaFoldDB" id="A0A366M642"/>
<dbReference type="InterPro" id="IPR029045">
    <property type="entry name" value="ClpP/crotonase-like_dom_sf"/>
</dbReference>
<dbReference type="Pfam" id="PF00378">
    <property type="entry name" value="ECH_1"/>
    <property type="match status" value="1"/>
</dbReference>
<keyword evidence="3" id="KW-1185">Reference proteome</keyword>
<dbReference type="PANTHER" id="PTHR43802:SF1">
    <property type="entry name" value="IP11341P-RELATED"/>
    <property type="match status" value="1"/>
</dbReference>
<protein>
    <submittedName>
        <fullName evidence="2">Enoyl-CoA hydratase/isomerase family protein</fullName>
    </submittedName>
</protein>
<dbReference type="CDD" id="cd06558">
    <property type="entry name" value="crotonase-like"/>
    <property type="match status" value="1"/>
</dbReference>
<dbReference type="Proteomes" id="UP000253303">
    <property type="component" value="Unassembled WGS sequence"/>
</dbReference>
<dbReference type="Gene3D" id="3.90.226.10">
    <property type="entry name" value="2-enoyl-CoA Hydratase, Chain A, domain 1"/>
    <property type="match status" value="1"/>
</dbReference>
<dbReference type="PANTHER" id="PTHR43802">
    <property type="entry name" value="ENOYL-COA HYDRATASE"/>
    <property type="match status" value="1"/>
</dbReference>
<dbReference type="GO" id="GO:0016853">
    <property type="term" value="F:isomerase activity"/>
    <property type="evidence" value="ECO:0007669"/>
    <property type="project" value="UniProtKB-KW"/>
</dbReference>
<accession>A0A366M642</accession>
<evidence type="ECO:0000313" key="3">
    <source>
        <dbReference type="Proteomes" id="UP000253303"/>
    </source>
</evidence>
<dbReference type="InterPro" id="IPR001753">
    <property type="entry name" value="Enoyl-CoA_hydra/iso"/>
</dbReference>
<proteinExistence type="inferred from homology"/>
<comment type="caution">
    <text evidence="2">The sequence shown here is derived from an EMBL/GenBank/DDBJ whole genome shotgun (WGS) entry which is preliminary data.</text>
</comment>
<organism evidence="2 3">
    <name type="scientific">Spongiactinospora rosea</name>
    <dbReference type="NCBI Taxonomy" id="2248750"/>
    <lineage>
        <taxon>Bacteria</taxon>
        <taxon>Bacillati</taxon>
        <taxon>Actinomycetota</taxon>
        <taxon>Actinomycetes</taxon>
        <taxon>Streptosporangiales</taxon>
        <taxon>Streptosporangiaceae</taxon>
        <taxon>Spongiactinospora</taxon>
    </lineage>
</organism>
<dbReference type="SUPFAM" id="SSF52096">
    <property type="entry name" value="ClpP/crotonase"/>
    <property type="match status" value="1"/>
</dbReference>
<dbReference type="RefSeq" id="WP_113977595.1">
    <property type="nucleotide sequence ID" value="NZ_QMEY01000001.1"/>
</dbReference>
<comment type="similarity">
    <text evidence="1">Belongs to the enoyl-CoA hydratase/isomerase family.</text>
</comment>
<keyword evidence="2" id="KW-0413">Isomerase</keyword>
<reference evidence="2 3" key="1">
    <citation type="submission" date="2018-06" db="EMBL/GenBank/DDBJ databases">
        <title>Sphaerisporangium craniellae sp. nov., isolated from a marine sponge in the South China Sea.</title>
        <authorList>
            <person name="Li L."/>
        </authorList>
    </citation>
    <scope>NUCLEOTIDE SEQUENCE [LARGE SCALE GENOMIC DNA]</scope>
    <source>
        <strain evidence="2 3">LHW63015</strain>
    </source>
</reference>
<evidence type="ECO:0000256" key="1">
    <source>
        <dbReference type="ARBA" id="ARBA00005254"/>
    </source>
</evidence>